<protein>
    <submittedName>
        <fullName evidence="1">Zinc/manganese/iron ABC transporter, permease protein</fullName>
    </submittedName>
</protein>
<name>A3KBE7_SAGS3</name>
<dbReference type="OrthoDB" id="9804300at2"/>
<evidence type="ECO:0000313" key="2">
    <source>
        <dbReference type="Proteomes" id="UP000005713"/>
    </source>
</evidence>
<accession>A3KBE7</accession>
<dbReference type="AlphaFoldDB" id="A3KBE7"/>
<organism evidence="1 2">
    <name type="scientific">Sagittula stellata (strain ATCC 700073 / DSM 11524 / E-37)</name>
    <dbReference type="NCBI Taxonomy" id="388399"/>
    <lineage>
        <taxon>Bacteria</taxon>
        <taxon>Pseudomonadati</taxon>
        <taxon>Pseudomonadota</taxon>
        <taxon>Alphaproteobacteria</taxon>
        <taxon>Rhodobacterales</taxon>
        <taxon>Roseobacteraceae</taxon>
        <taxon>Sagittula</taxon>
    </lineage>
</organism>
<dbReference type="RefSeq" id="WP_005864406.1">
    <property type="nucleotide sequence ID" value="NZ_AAYA01000038.1"/>
</dbReference>
<proteinExistence type="predicted"/>
<comment type="caution">
    <text evidence="1">The sequence shown here is derived from an EMBL/GenBank/DDBJ whole genome shotgun (WGS) entry which is preliminary data.</text>
</comment>
<keyword evidence="2" id="KW-1185">Reference proteome</keyword>
<dbReference type="eggNOG" id="COG1108">
    <property type="taxonomic scope" value="Bacteria"/>
</dbReference>
<reference evidence="1 2" key="1">
    <citation type="submission" date="2006-06" db="EMBL/GenBank/DDBJ databases">
        <authorList>
            <person name="Moran M.A."/>
            <person name="Ferriera S."/>
            <person name="Johnson J."/>
            <person name="Kravitz S."/>
            <person name="Beeson K."/>
            <person name="Sutton G."/>
            <person name="Rogers Y.-H."/>
            <person name="Friedman R."/>
            <person name="Frazier M."/>
            <person name="Venter J.C."/>
        </authorList>
    </citation>
    <scope>NUCLEOTIDE SEQUENCE [LARGE SCALE GENOMIC DNA]</scope>
    <source>
        <strain evidence="1 2">E-37</strain>
    </source>
</reference>
<dbReference type="Proteomes" id="UP000005713">
    <property type="component" value="Unassembled WGS sequence"/>
</dbReference>
<dbReference type="EMBL" id="AAYA01000038">
    <property type="protein sequence ID" value="EBA05503.1"/>
    <property type="molecule type" value="Genomic_DNA"/>
</dbReference>
<evidence type="ECO:0000313" key="1">
    <source>
        <dbReference type="EMBL" id="EBA05503.1"/>
    </source>
</evidence>
<sequence length="112" mass="12041">MASCCATSAATPGPLRQGLLALAHGQPVYEDLTRRMLRARGLLRADGVPTAKGRARAAEEALDEARWQELRRAPQLSELAARDDGLTRIEDILTRDQIAAIDARLGPRGAVA</sequence>
<gene>
    <name evidence="1" type="ORF">SSE37_00945</name>
</gene>